<dbReference type="GO" id="GO:0003676">
    <property type="term" value="F:nucleic acid binding"/>
    <property type="evidence" value="ECO:0007669"/>
    <property type="project" value="InterPro"/>
</dbReference>
<feature type="non-terminal residue" evidence="7">
    <location>
        <position position="1"/>
    </location>
</feature>
<organism evidence="7 8">
    <name type="scientific">Bucco capensis</name>
    <name type="common">collared puffbird</name>
    <dbReference type="NCBI Taxonomy" id="135168"/>
    <lineage>
        <taxon>Eukaryota</taxon>
        <taxon>Metazoa</taxon>
        <taxon>Chordata</taxon>
        <taxon>Craniata</taxon>
        <taxon>Vertebrata</taxon>
        <taxon>Euteleostomi</taxon>
        <taxon>Archelosauria</taxon>
        <taxon>Archosauria</taxon>
        <taxon>Dinosauria</taxon>
        <taxon>Saurischia</taxon>
        <taxon>Theropoda</taxon>
        <taxon>Coelurosauria</taxon>
        <taxon>Aves</taxon>
        <taxon>Neognathae</taxon>
        <taxon>Neoaves</taxon>
        <taxon>Telluraves</taxon>
        <taxon>Coraciimorphae</taxon>
        <taxon>Piciformes</taxon>
        <taxon>Bucconidae</taxon>
        <taxon>Bucco</taxon>
    </lineage>
</organism>
<reference evidence="7 8" key="1">
    <citation type="submission" date="2019-09" db="EMBL/GenBank/DDBJ databases">
        <title>Bird 10,000 Genomes (B10K) Project - Family phase.</title>
        <authorList>
            <person name="Zhang G."/>
        </authorList>
    </citation>
    <scope>NUCLEOTIDE SEQUENCE [LARGE SCALE GENOMIC DNA]</scope>
    <source>
        <strain evidence="7">B10K-DU-001-16</strain>
        <tissue evidence="7">Muscle</tissue>
    </source>
</reference>
<dbReference type="PANTHER" id="PTHR13070">
    <property type="entry name" value="TRNA-SPLICING ENDONUCLEASE SUBUNIT SEN34-RELATED"/>
    <property type="match status" value="1"/>
</dbReference>
<dbReference type="PANTHER" id="PTHR13070:SF0">
    <property type="entry name" value="TRNA-SPLICING ENDONUCLEASE SUBUNIT SEN34"/>
    <property type="match status" value="1"/>
</dbReference>
<dbReference type="InterPro" id="IPR036167">
    <property type="entry name" value="tRNA_intron_Endo_cat-like_sf"/>
</dbReference>
<keyword evidence="3" id="KW-0819">tRNA processing</keyword>
<evidence type="ECO:0000256" key="1">
    <source>
        <dbReference type="ARBA" id="ARBA00008078"/>
    </source>
</evidence>
<evidence type="ECO:0000256" key="4">
    <source>
        <dbReference type="ARBA" id="ARBA00023239"/>
    </source>
</evidence>
<comment type="caution">
    <text evidence="7">The sequence shown here is derived from an EMBL/GenBank/DDBJ whole genome shotgun (WGS) entry which is preliminary data.</text>
</comment>
<evidence type="ECO:0000256" key="3">
    <source>
        <dbReference type="ARBA" id="ARBA00022694"/>
    </source>
</evidence>
<feature type="domain" description="tRNA intron endonuclease catalytic" evidence="6">
    <location>
        <begin position="3"/>
        <end position="75"/>
    </location>
</feature>
<feature type="non-terminal residue" evidence="7">
    <location>
        <position position="95"/>
    </location>
</feature>
<keyword evidence="7" id="KW-0540">Nuclease</keyword>
<evidence type="ECO:0000313" key="7">
    <source>
        <dbReference type="EMBL" id="NXH09389.1"/>
    </source>
</evidence>
<dbReference type="Gene3D" id="3.40.1350.10">
    <property type="match status" value="1"/>
</dbReference>
<dbReference type="InterPro" id="IPR006677">
    <property type="entry name" value="tRNA_intron_Endonuc_cat-like"/>
</dbReference>
<dbReference type="GO" id="GO:0005634">
    <property type="term" value="C:nucleus"/>
    <property type="evidence" value="ECO:0007669"/>
    <property type="project" value="UniProtKB-ARBA"/>
</dbReference>
<keyword evidence="4" id="KW-0456">Lyase</keyword>
<gene>
    <name evidence="7" type="primary">Tsen34</name>
    <name evidence="7" type="ORF">BUCCAP_R15414</name>
</gene>
<dbReference type="GO" id="GO:0000213">
    <property type="term" value="F:tRNA-intron lyase activity"/>
    <property type="evidence" value="ECO:0007669"/>
    <property type="project" value="UniProtKB-EC"/>
</dbReference>
<sequence>QQRFEVYRDLWGRGLHLTPGSRFGADFLVYPGPPPRFHALALAWCPPRGSGLALAGLVARARLGGSVRKTLLLCGAAGPGPGPTYTSVQWRADLA</sequence>
<evidence type="ECO:0000313" key="8">
    <source>
        <dbReference type="Proteomes" id="UP000534107"/>
    </source>
</evidence>
<dbReference type="EC" id="4.6.1.16" evidence="2"/>
<dbReference type="InterPro" id="IPR011856">
    <property type="entry name" value="tRNA_endonuc-like_dom_sf"/>
</dbReference>
<dbReference type="SUPFAM" id="SSF53032">
    <property type="entry name" value="tRNA-intron endonuclease catalytic domain-like"/>
    <property type="match status" value="1"/>
</dbReference>
<keyword evidence="7" id="KW-0255">Endonuclease</keyword>
<dbReference type="CDD" id="cd22363">
    <property type="entry name" value="tRNA-intron_lyase_C"/>
    <property type="match status" value="1"/>
</dbReference>
<dbReference type="AlphaFoldDB" id="A0A7K9H6C2"/>
<keyword evidence="7" id="KW-0378">Hydrolase</keyword>
<evidence type="ECO:0000256" key="5">
    <source>
        <dbReference type="ARBA" id="ARBA00034031"/>
    </source>
</evidence>
<dbReference type="EMBL" id="VWZO01000326">
    <property type="protein sequence ID" value="NXH09389.1"/>
    <property type="molecule type" value="Genomic_DNA"/>
</dbReference>
<accession>A0A7K9H6C2</accession>
<comment type="catalytic activity">
    <reaction evidence="5">
        <text>pretRNA = a 3'-half-tRNA molecule with a 5'-OH end + a 5'-half-tRNA molecule with a 2',3'-cyclic phosphate end + an intron with a 2',3'-cyclic phosphate and a 5'-hydroxyl terminus.</text>
        <dbReference type="EC" id="4.6.1.16"/>
    </reaction>
</comment>
<evidence type="ECO:0000256" key="2">
    <source>
        <dbReference type="ARBA" id="ARBA00012573"/>
    </source>
</evidence>
<comment type="similarity">
    <text evidence="1">Belongs to the tRNA-intron endonuclease family.</text>
</comment>
<name>A0A7K9H6C2_9PICI</name>
<dbReference type="Pfam" id="PF01974">
    <property type="entry name" value="tRNA_int_endo"/>
    <property type="match status" value="1"/>
</dbReference>
<dbReference type="GO" id="GO:0000379">
    <property type="term" value="P:tRNA-type intron splice site recognition and cleavage"/>
    <property type="evidence" value="ECO:0007669"/>
    <property type="project" value="TreeGrafter"/>
</dbReference>
<evidence type="ECO:0000259" key="6">
    <source>
        <dbReference type="Pfam" id="PF01974"/>
    </source>
</evidence>
<dbReference type="OrthoDB" id="48041at2759"/>
<keyword evidence="8" id="KW-1185">Reference proteome</keyword>
<protein>
    <recommendedName>
        <fullName evidence="2">tRNA-intron lyase</fullName>
        <ecNumber evidence="2">4.6.1.16</ecNumber>
    </recommendedName>
</protein>
<dbReference type="Proteomes" id="UP000534107">
    <property type="component" value="Unassembled WGS sequence"/>
</dbReference>
<proteinExistence type="inferred from homology"/>